<proteinExistence type="inferred from homology"/>
<evidence type="ECO:0000256" key="12">
    <source>
        <dbReference type="ARBA" id="ARBA00041377"/>
    </source>
</evidence>
<feature type="domain" description="Four-carbon acid sugar kinase N-terminal" evidence="13">
    <location>
        <begin position="4"/>
        <end position="231"/>
    </location>
</feature>
<evidence type="ECO:0000313" key="15">
    <source>
        <dbReference type="EMBL" id="ARS53566.1"/>
    </source>
</evidence>
<evidence type="ECO:0000256" key="5">
    <source>
        <dbReference type="ARBA" id="ARBA00022840"/>
    </source>
</evidence>
<comment type="similarity">
    <text evidence="1">Belongs to the four-carbon acid sugar kinase family.</text>
</comment>
<dbReference type="AlphaFoldDB" id="A0A2Z2H9D3"/>
<keyword evidence="3" id="KW-0547">Nucleotide-binding</keyword>
<evidence type="ECO:0000256" key="8">
    <source>
        <dbReference type="ARBA" id="ARBA00036346"/>
    </source>
</evidence>
<dbReference type="InterPro" id="IPR031475">
    <property type="entry name" value="NBD_C"/>
</dbReference>
<dbReference type="NCBIfam" id="NF043035">
    <property type="entry name" value="OxoTetrKin"/>
    <property type="match status" value="1"/>
</dbReference>
<dbReference type="InterPro" id="IPR037051">
    <property type="entry name" value="4-carb_acid_sugar_kinase_N_sf"/>
</dbReference>
<dbReference type="Gene3D" id="3.40.980.20">
    <property type="entry name" value="Four-carbon acid sugar kinase, nucleotide binding domain"/>
    <property type="match status" value="1"/>
</dbReference>
<evidence type="ECO:0000256" key="9">
    <source>
        <dbReference type="ARBA" id="ARBA00037335"/>
    </source>
</evidence>
<dbReference type="KEGG" id="kus:B9G99_12440"/>
<evidence type="ECO:0000256" key="10">
    <source>
        <dbReference type="ARBA" id="ARBA00039095"/>
    </source>
</evidence>
<dbReference type="RefSeq" id="WP_086622442.1">
    <property type="nucleotide sequence ID" value="NZ_CP021323.1"/>
</dbReference>
<evidence type="ECO:0000256" key="11">
    <source>
        <dbReference type="ARBA" id="ARBA00039461"/>
    </source>
</evidence>
<dbReference type="SUPFAM" id="SSF142764">
    <property type="entry name" value="YgbK-like"/>
    <property type="match status" value="1"/>
</dbReference>
<evidence type="ECO:0000256" key="3">
    <source>
        <dbReference type="ARBA" id="ARBA00022741"/>
    </source>
</evidence>
<evidence type="ECO:0000259" key="14">
    <source>
        <dbReference type="Pfam" id="PF17042"/>
    </source>
</evidence>
<evidence type="ECO:0000259" key="13">
    <source>
        <dbReference type="Pfam" id="PF07005"/>
    </source>
</evidence>
<comment type="catalytic activity">
    <reaction evidence="7">
        <text>3-dehydro-L-erythronate + ATP = 3-dehydro-4-O-phospho-L-erythronate + ADP + H(+)</text>
        <dbReference type="Rhea" id="RHEA:52552"/>
        <dbReference type="ChEBI" id="CHEBI:15378"/>
        <dbReference type="ChEBI" id="CHEBI:30616"/>
        <dbReference type="ChEBI" id="CHEBI:136592"/>
        <dbReference type="ChEBI" id="CHEBI:136670"/>
        <dbReference type="ChEBI" id="CHEBI:456216"/>
        <dbReference type="EC" id="2.7.1.217"/>
    </reaction>
</comment>
<feature type="domain" description="Four-carbon acid sugar kinase nucleotide binding" evidence="14">
    <location>
        <begin position="256"/>
        <end position="415"/>
    </location>
</feature>
<comment type="catalytic activity">
    <reaction evidence="8">
        <text>3-dehydro-D-erythronate + ATP = 3-dehydro-4-O-phospho-D-erythronate + ADP + H(+)</text>
        <dbReference type="Rhea" id="RHEA:52556"/>
        <dbReference type="ChEBI" id="CHEBI:15378"/>
        <dbReference type="ChEBI" id="CHEBI:30616"/>
        <dbReference type="ChEBI" id="CHEBI:57958"/>
        <dbReference type="ChEBI" id="CHEBI:136593"/>
        <dbReference type="ChEBI" id="CHEBI:456216"/>
        <dbReference type="EC" id="2.7.1.217"/>
    </reaction>
</comment>
<evidence type="ECO:0000256" key="4">
    <source>
        <dbReference type="ARBA" id="ARBA00022777"/>
    </source>
</evidence>
<gene>
    <name evidence="15" type="ORF">B9G99_12440</name>
</gene>
<dbReference type="InterPro" id="IPR050007">
    <property type="entry name" value="OtnK"/>
</dbReference>
<dbReference type="Pfam" id="PF07005">
    <property type="entry name" value="SBD_N"/>
    <property type="match status" value="1"/>
</dbReference>
<evidence type="ECO:0000256" key="6">
    <source>
        <dbReference type="ARBA" id="ARBA00023277"/>
    </source>
</evidence>
<keyword evidence="2" id="KW-0808">Transferase</keyword>
<keyword evidence="5" id="KW-0067">ATP-binding</keyword>
<evidence type="ECO:0000256" key="2">
    <source>
        <dbReference type="ARBA" id="ARBA00022679"/>
    </source>
</evidence>
<name>A0A2Z2H9D3_9GAMM</name>
<dbReference type="GO" id="GO:0005524">
    <property type="term" value="F:ATP binding"/>
    <property type="evidence" value="ECO:0007669"/>
    <property type="project" value="UniProtKB-KW"/>
</dbReference>
<evidence type="ECO:0000256" key="1">
    <source>
        <dbReference type="ARBA" id="ARBA00005715"/>
    </source>
</evidence>
<organism evidence="15 16">
    <name type="scientific">Kushneria konosiri</name>
    <dbReference type="NCBI Taxonomy" id="698828"/>
    <lineage>
        <taxon>Bacteria</taxon>
        <taxon>Pseudomonadati</taxon>
        <taxon>Pseudomonadota</taxon>
        <taxon>Gammaproteobacteria</taxon>
        <taxon>Oceanospirillales</taxon>
        <taxon>Halomonadaceae</taxon>
        <taxon>Kushneria</taxon>
    </lineage>
</organism>
<dbReference type="EC" id="2.7.1.217" evidence="10"/>
<evidence type="ECO:0000256" key="7">
    <source>
        <dbReference type="ARBA" id="ARBA00035898"/>
    </source>
</evidence>
<dbReference type="Gene3D" id="3.40.50.10840">
    <property type="entry name" value="Putative sugar-binding, N-terminal domain"/>
    <property type="match status" value="1"/>
</dbReference>
<dbReference type="Pfam" id="PF17042">
    <property type="entry name" value="NBD_C"/>
    <property type="match status" value="1"/>
</dbReference>
<dbReference type="InterPro" id="IPR010737">
    <property type="entry name" value="4-carb_acid_sugar_kinase_N"/>
</dbReference>
<dbReference type="OrthoDB" id="191465at2"/>
<dbReference type="Proteomes" id="UP000250025">
    <property type="component" value="Chromosome"/>
</dbReference>
<protein>
    <recommendedName>
        <fullName evidence="11">3-oxo-tetronate kinase</fullName>
        <ecNumber evidence="10">2.7.1.217</ecNumber>
    </recommendedName>
    <alternativeName>
        <fullName evidence="12">3-dehydrotetronate 4-kinase</fullName>
    </alternativeName>
</protein>
<dbReference type="InterPro" id="IPR042213">
    <property type="entry name" value="NBD_C_sf"/>
</dbReference>
<dbReference type="EMBL" id="CP021323">
    <property type="protein sequence ID" value="ARS53566.1"/>
    <property type="molecule type" value="Genomic_DNA"/>
</dbReference>
<dbReference type="GO" id="GO:0016301">
    <property type="term" value="F:kinase activity"/>
    <property type="evidence" value="ECO:0007669"/>
    <property type="project" value="UniProtKB-KW"/>
</dbReference>
<comment type="function">
    <text evidence="9">Catalyzes the ATP-dependent phosphorylation of 3-oxo-tetronate to 3-oxo-tetronate 4-phosphate.</text>
</comment>
<reference evidence="15 16" key="1">
    <citation type="journal article" date="2017" name="Int. J. Syst. Evol. Microbiol.">
        <title>Kushneria konosiri sp. nov., isolated from the Korean salt-fermented seafood Daemi-jeot.</title>
        <authorList>
            <person name="Yun J.H."/>
            <person name="Park S.K."/>
            <person name="Lee J.Y."/>
            <person name="Jung M.J."/>
            <person name="Bae J.W."/>
        </authorList>
    </citation>
    <scope>NUCLEOTIDE SEQUENCE [LARGE SCALE GENOMIC DNA]</scope>
    <source>
        <strain evidence="15 16">X49</strain>
    </source>
</reference>
<sequence>MPLLGCIADDFTGATDLASQLVSIGMRTVQTIGIPDERLADELKDVDAVVVALKSRTIPAEQAISQSLAALEWLQARGCQQFYFKYCSTFDSTSEGNIGPVTEALMDALEVPFTVACPALPANHRTVYNGYLFAGGVPLNESGMQDHPLTPMTDANLVRVMGSQTRHRVGLVNLDCVRRGSDAVRSRFDALKADGIRVAILDAIEQQDLETLGEACRDLTLVTAGSGLALGLGARWSDQLTGGDAAELPATPGREAILSGSCSRATLAQVEHTKAHYPHYRLDALTLAENYQDQVAEALDLAREHLDQSPVLIYASASPDNVKKAQQMLGVQEAGEIVERALGEIARALVSELGVRRLLVAGGESSGAVVSALEVKGLQIGPSIDPGVPWTVTLGTEEQLSLALKSGNFGSEDFMTKAWETMP</sequence>
<keyword evidence="4" id="KW-0418">Kinase</keyword>
<accession>A0A2Z2H9D3</accession>
<keyword evidence="6" id="KW-0119">Carbohydrate metabolism</keyword>
<keyword evidence="16" id="KW-1185">Reference proteome</keyword>
<evidence type="ECO:0000313" key="16">
    <source>
        <dbReference type="Proteomes" id="UP000250025"/>
    </source>
</evidence>